<evidence type="ECO:0000313" key="2">
    <source>
        <dbReference type="EMBL" id="JAD36357.1"/>
    </source>
</evidence>
<reference evidence="2" key="1">
    <citation type="submission" date="2014-09" db="EMBL/GenBank/DDBJ databases">
        <authorList>
            <person name="Magalhaes I.L.F."/>
            <person name="Oliveira U."/>
            <person name="Santos F.R."/>
            <person name="Vidigal T.H.D.A."/>
            <person name="Brescovit A.D."/>
            <person name="Santos A.J."/>
        </authorList>
    </citation>
    <scope>NUCLEOTIDE SEQUENCE</scope>
    <source>
        <tissue evidence="2">Shoot tissue taken approximately 20 cm above the soil surface</tissue>
    </source>
</reference>
<sequence>MDKECRSPPRSPGKECRRLPLSELLPQGKPPLLLRSHAWTSTRHGLRQRRRLPSRKHRRGRRGGGHGRRGRRRGGEEEAGDVTERRPPPRRLAPARSLHHALLPDGDATARGRRRHVLLVAAAGRAQAEDGHLGRDPTGQGARLDVRGESGNLGG</sequence>
<organism evidence="2">
    <name type="scientific">Arundo donax</name>
    <name type="common">Giant reed</name>
    <name type="synonym">Donax arundinaceus</name>
    <dbReference type="NCBI Taxonomy" id="35708"/>
    <lineage>
        <taxon>Eukaryota</taxon>
        <taxon>Viridiplantae</taxon>
        <taxon>Streptophyta</taxon>
        <taxon>Embryophyta</taxon>
        <taxon>Tracheophyta</taxon>
        <taxon>Spermatophyta</taxon>
        <taxon>Magnoliopsida</taxon>
        <taxon>Liliopsida</taxon>
        <taxon>Poales</taxon>
        <taxon>Poaceae</taxon>
        <taxon>PACMAD clade</taxon>
        <taxon>Arundinoideae</taxon>
        <taxon>Arundineae</taxon>
        <taxon>Arundo</taxon>
    </lineage>
</organism>
<accession>A0A0A8ZND0</accession>
<reference evidence="2" key="2">
    <citation type="journal article" date="2015" name="Data Brief">
        <title>Shoot transcriptome of the giant reed, Arundo donax.</title>
        <authorList>
            <person name="Barrero R.A."/>
            <person name="Guerrero F.D."/>
            <person name="Moolhuijzen P."/>
            <person name="Goolsby J.A."/>
            <person name="Tidwell J."/>
            <person name="Bellgard S.E."/>
            <person name="Bellgard M.I."/>
        </authorList>
    </citation>
    <scope>NUCLEOTIDE SEQUENCE</scope>
    <source>
        <tissue evidence="2">Shoot tissue taken approximately 20 cm above the soil surface</tissue>
    </source>
</reference>
<proteinExistence type="predicted"/>
<feature type="compositionally biased region" description="Basic residues" evidence="1">
    <location>
        <begin position="44"/>
        <end position="72"/>
    </location>
</feature>
<evidence type="ECO:0000256" key="1">
    <source>
        <dbReference type="SAM" id="MobiDB-lite"/>
    </source>
</evidence>
<feature type="region of interest" description="Disordered" evidence="1">
    <location>
        <begin position="124"/>
        <end position="155"/>
    </location>
</feature>
<name>A0A0A8ZND0_ARUDO</name>
<protein>
    <submittedName>
        <fullName evidence="2">Uncharacterized protein</fullName>
    </submittedName>
</protein>
<feature type="compositionally biased region" description="Basic and acidic residues" evidence="1">
    <location>
        <begin position="1"/>
        <end position="20"/>
    </location>
</feature>
<feature type="region of interest" description="Disordered" evidence="1">
    <location>
        <begin position="1"/>
        <end position="111"/>
    </location>
</feature>
<dbReference type="AlphaFoldDB" id="A0A0A8ZND0"/>
<dbReference type="EMBL" id="GBRH01261538">
    <property type="protein sequence ID" value="JAD36357.1"/>
    <property type="molecule type" value="Transcribed_RNA"/>
</dbReference>